<feature type="region of interest" description="Disordered" evidence="1">
    <location>
        <begin position="1"/>
        <end position="53"/>
    </location>
</feature>
<keyword evidence="3" id="KW-1185">Reference proteome</keyword>
<geneLocation type="plasmid" evidence="2 3">
    <name>pMNOD06</name>
</geneLocation>
<dbReference type="HOGENOM" id="CLU_1459716_0_0_5"/>
<dbReference type="KEGG" id="mno:Mnod_7754"/>
<proteinExistence type="predicted"/>
<accession>B8IY55</accession>
<protein>
    <submittedName>
        <fullName evidence="2">Uncharacterized protein</fullName>
    </submittedName>
</protein>
<evidence type="ECO:0000313" key="3">
    <source>
        <dbReference type="Proteomes" id="UP000008207"/>
    </source>
</evidence>
<dbReference type="AlphaFoldDB" id="B8IY55"/>
<organism evidence="2 3">
    <name type="scientific">Methylobacterium nodulans (strain LMG 21967 / CNCM I-2342 / ORS 2060)</name>
    <dbReference type="NCBI Taxonomy" id="460265"/>
    <lineage>
        <taxon>Bacteria</taxon>
        <taxon>Pseudomonadati</taxon>
        <taxon>Pseudomonadota</taxon>
        <taxon>Alphaproteobacteria</taxon>
        <taxon>Hyphomicrobiales</taxon>
        <taxon>Methylobacteriaceae</taxon>
        <taxon>Methylobacterium</taxon>
    </lineage>
</organism>
<name>B8IY55_METNO</name>
<gene>
    <name evidence="2" type="ordered locus">Mnod_7754</name>
</gene>
<feature type="region of interest" description="Disordered" evidence="1">
    <location>
        <begin position="96"/>
        <end position="136"/>
    </location>
</feature>
<dbReference type="EMBL" id="CP001355">
    <property type="protein sequence ID" value="ACL63345.1"/>
    <property type="molecule type" value="Genomic_DNA"/>
</dbReference>
<sequence>MTSTTGRGQERGKTLWGGRQAASAHAPIFQRPGCHSPEAPGAGGRGMACSGTAHLPLRPPPGFLPLPGGHDGGTWPAQVAVRVEVNRAALRPCSGTAHLPLRAPPRDPTRPGGPIGAPARPPARSAPPADLHATDTARPNGCLMIMRLAHVRRGILSGHFAPGGQHHSTCTLGVMEQASSSCMSA</sequence>
<dbReference type="Proteomes" id="UP000008207">
    <property type="component" value="Plasmid pMNOD06"/>
</dbReference>
<evidence type="ECO:0000313" key="2">
    <source>
        <dbReference type="EMBL" id="ACL63345.1"/>
    </source>
</evidence>
<evidence type="ECO:0000256" key="1">
    <source>
        <dbReference type="SAM" id="MobiDB-lite"/>
    </source>
</evidence>
<keyword evidence="2" id="KW-0614">Plasmid</keyword>
<reference evidence="3" key="1">
    <citation type="submission" date="2009-01" db="EMBL/GenBank/DDBJ databases">
        <title>Complete sequence of plasmid 6 of Methylobacterium nodulans ORS 2060.</title>
        <authorList>
            <consortium name="US DOE Joint Genome Institute"/>
            <person name="Lucas S."/>
            <person name="Copeland A."/>
            <person name="Lapidus A."/>
            <person name="Glavina del Rio T."/>
            <person name="Dalin E."/>
            <person name="Tice H."/>
            <person name="Bruce D."/>
            <person name="Goodwin L."/>
            <person name="Pitluck S."/>
            <person name="Sims D."/>
            <person name="Brettin T."/>
            <person name="Detter J.C."/>
            <person name="Han C."/>
            <person name="Larimer F."/>
            <person name="Land M."/>
            <person name="Hauser L."/>
            <person name="Kyrpides N."/>
            <person name="Ivanova N."/>
            <person name="Marx C.J."/>
            <person name="Richardson P."/>
        </authorList>
    </citation>
    <scope>NUCLEOTIDE SEQUENCE [LARGE SCALE GENOMIC DNA]</scope>
    <source>
        <strain evidence="3">LMG 21967 / CNCM I-2342 / ORS 2060</strain>
        <plasmid evidence="3">Plasmid pMNOD06</plasmid>
    </source>
</reference>